<dbReference type="Proteomes" id="UP001235712">
    <property type="component" value="Unassembled WGS sequence"/>
</dbReference>
<dbReference type="RefSeq" id="WP_307239464.1">
    <property type="nucleotide sequence ID" value="NZ_JAUSQZ010000001.1"/>
</dbReference>
<keyword evidence="1" id="KW-0677">Repeat</keyword>
<organism evidence="4 5">
    <name type="scientific">Kineosporia succinea</name>
    <dbReference type="NCBI Taxonomy" id="84632"/>
    <lineage>
        <taxon>Bacteria</taxon>
        <taxon>Bacillati</taxon>
        <taxon>Actinomycetota</taxon>
        <taxon>Actinomycetes</taxon>
        <taxon>Kineosporiales</taxon>
        <taxon>Kineosporiaceae</taxon>
        <taxon>Kineosporia</taxon>
    </lineage>
</organism>
<dbReference type="Pfam" id="PF02861">
    <property type="entry name" value="Clp_N"/>
    <property type="match status" value="1"/>
</dbReference>
<reference evidence="4 5" key="1">
    <citation type="submission" date="2023-07" db="EMBL/GenBank/DDBJ databases">
        <title>Sequencing the genomes of 1000 actinobacteria strains.</title>
        <authorList>
            <person name="Klenk H.-P."/>
        </authorList>
    </citation>
    <scope>NUCLEOTIDE SEQUENCE [LARGE SCALE GENOMIC DNA]</scope>
    <source>
        <strain evidence="4 5">DSM 44388</strain>
    </source>
</reference>
<dbReference type="Gene3D" id="1.10.1780.10">
    <property type="entry name" value="Clp, N-terminal domain"/>
    <property type="match status" value="1"/>
</dbReference>
<name>A0ABT9NYS0_9ACTN</name>
<evidence type="ECO:0000313" key="4">
    <source>
        <dbReference type="EMBL" id="MDP9825565.1"/>
    </source>
</evidence>
<evidence type="ECO:0000256" key="2">
    <source>
        <dbReference type="SAM" id="MobiDB-lite"/>
    </source>
</evidence>
<evidence type="ECO:0000256" key="1">
    <source>
        <dbReference type="PROSITE-ProRule" id="PRU01251"/>
    </source>
</evidence>
<evidence type="ECO:0000259" key="3">
    <source>
        <dbReference type="PROSITE" id="PS51903"/>
    </source>
</evidence>
<keyword evidence="5" id="KW-1185">Reference proteome</keyword>
<comment type="caution">
    <text evidence="4">The sequence shown here is derived from an EMBL/GenBank/DDBJ whole genome shotgun (WGS) entry which is preliminary data.</text>
</comment>
<feature type="region of interest" description="Disordered" evidence="2">
    <location>
        <begin position="77"/>
        <end position="96"/>
    </location>
</feature>
<dbReference type="InterPro" id="IPR004176">
    <property type="entry name" value="Clp_R_N"/>
</dbReference>
<sequence>MTDSSSTTQSVRLDDLIQGIKKTHTEPLEQLTGAVVVGDYLGEVADHLIGHFVDEARRSGASWADIGRSLGVSKQAAQKRFVPKGDSEPVDTQDGFSRFTPRARTAVAHAHTAAQRAGNVQVAPAHLILGLAHVPDTLALRALAAQGVAVEALVEAATATLPAGGGEVPALIPFDGASKKVLELTMRTALRKGHAHVGTEHILLALAEYEDGRGVLASLGASTERLEADIDRILAELTP</sequence>
<dbReference type="EMBL" id="JAUSQZ010000001">
    <property type="protein sequence ID" value="MDP9825565.1"/>
    <property type="molecule type" value="Genomic_DNA"/>
</dbReference>
<protein>
    <recommendedName>
        <fullName evidence="3">Clp R domain-containing protein</fullName>
    </recommendedName>
</protein>
<gene>
    <name evidence="4" type="ORF">J2S57_001314</name>
</gene>
<accession>A0ABT9NYS0</accession>
<feature type="domain" description="Clp R" evidence="3">
    <location>
        <begin position="96"/>
        <end position="236"/>
    </location>
</feature>
<proteinExistence type="predicted"/>
<evidence type="ECO:0000313" key="5">
    <source>
        <dbReference type="Proteomes" id="UP001235712"/>
    </source>
</evidence>
<dbReference type="InterPro" id="IPR036628">
    <property type="entry name" value="Clp_N_dom_sf"/>
</dbReference>
<dbReference type="PROSITE" id="PS51903">
    <property type="entry name" value="CLP_R"/>
    <property type="match status" value="1"/>
</dbReference>
<dbReference type="SUPFAM" id="SSF81923">
    <property type="entry name" value="Double Clp-N motif"/>
    <property type="match status" value="1"/>
</dbReference>